<dbReference type="NCBIfam" id="TIGR03168">
    <property type="entry name" value="1-PFK"/>
    <property type="match status" value="1"/>
</dbReference>
<keyword evidence="5 7" id="KW-0067">ATP-binding</keyword>
<dbReference type="Pfam" id="PF00294">
    <property type="entry name" value="PfkB"/>
    <property type="match status" value="1"/>
</dbReference>
<keyword evidence="3 7" id="KW-0547">Nucleotide-binding</keyword>
<dbReference type="InterPro" id="IPR011611">
    <property type="entry name" value="PfkB_dom"/>
</dbReference>
<comment type="catalytic activity">
    <reaction evidence="7">
        <text>D-tagatofuranose 6-phosphate + ATP = D-tagatofuranose 1,6-bisphosphate + ADP + H(+)</text>
        <dbReference type="Rhea" id="RHEA:12420"/>
        <dbReference type="ChEBI" id="CHEBI:15378"/>
        <dbReference type="ChEBI" id="CHEBI:30616"/>
        <dbReference type="ChEBI" id="CHEBI:58694"/>
        <dbReference type="ChEBI" id="CHEBI:58695"/>
        <dbReference type="ChEBI" id="CHEBI:456216"/>
        <dbReference type="EC" id="2.7.1.144"/>
    </reaction>
</comment>
<evidence type="ECO:0000256" key="3">
    <source>
        <dbReference type="ARBA" id="ARBA00022741"/>
    </source>
</evidence>
<comment type="function">
    <text evidence="8">Catalyzes the ATP-dependent phosphorylation of fructose-l-phosphate to fructose-l,6-bisphosphate.</text>
</comment>
<dbReference type="GO" id="GO:0008662">
    <property type="term" value="F:1-phosphofructokinase activity"/>
    <property type="evidence" value="ECO:0007669"/>
    <property type="project" value="UniProtKB-UniRule"/>
</dbReference>
<proteinExistence type="inferred from homology"/>
<dbReference type="InterPro" id="IPR022463">
    <property type="entry name" value="1-PFruKinase"/>
</dbReference>
<evidence type="ECO:0000259" key="9">
    <source>
        <dbReference type="Pfam" id="PF00294"/>
    </source>
</evidence>
<evidence type="ECO:0000256" key="6">
    <source>
        <dbReference type="ARBA" id="ARBA00047745"/>
    </source>
</evidence>
<dbReference type="CDD" id="cd01164">
    <property type="entry name" value="FruK_PfkB_like"/>
    <property type="match status" value="1"/>
</dbReference>
<dbReference type="PROSITE" id="PS00584">
    <property type="entry name" value="PFKB_KINASES_2"/>
    <property type="match status" value="1"/>
</dbReference>
<dbReference type="STRING" id="322505.SAMN04487836_10779"/>
<evidence type="ECO:0000256" key="8">
    <source>
        <dbReference type="RuleBase" id="RU369061"/>
    </source>
</evidence>
<comment type="pathway">
    <text evidence="7">Carbohydrate metabolism; D-tagatose 6-phosphate degradation; D-glyceraldehyde 3-phosphate and glycerone phosphate from D-tagatose 6-phosphate: step 1/2.</text>
</comment>
<dbReference type="UniPathway" id="UPA00704">
    <property type="reaction ID" value="UER00715"/>
</dbReference>
<evidence type="ECO:0000256" key="1">
    <source>
        <dbReference type="ARBA" id="ARBA00005380"/>
    </source>
</evidence>
<organism evidence="10 11">
    <name type="scientific">Sharpea azabuensis</name>
    <dbReference type="NCBI Taxonomy" id="322505"/>
    <lineage>
        <taxon>Bacteria</taxon>
        <taxon>Bacillati</taxon>
        <taxon>Bacillota</taxon>
        <taxon>Erysipelotrichia</taxon>
        <taxon>Erysipelotrichales</taxon>
        <taxon>Coprobacillaceae</taxon>
        <taxon>Sharpea</taxon>
    </lineage>
</organism>
<evidence type="ECO:0000256" key="4">
    <source>
        <dbReference type="ARBA" id="ARBA00022777"/>
    </source>
</evidence>
<dbReference type="InterPro" id="IPR017583">
    <property type="entry name" value="Tagatose/fructose_Pkinase"/>
</dbReference>
<dbReference type="PIRSF" id="PIRSF000535">
    <property type="entry name" value="1PFK/6PFK/LacC"/>
    <property type="match status" value="1"/>
</dbReference>
<dbReference type="InterPro" id="IPR029056">
    <property type="entry name" value="Ribokinase-like"/>
</dbReference>
<feature type="domain" description="Carbohydrate kinase PfkB" evidence="9">
    <location>
        <begin position="7"/>
        <end position="284"/>
    </location>
</feature>
<dbReference type="OrthoDB" id="9801219at2"/>
<dbReference type="GO" id="GO:0009024">
    <property type="term" value="F:tagatose-6-phosphate kinase activity"/>
    <property type="evidence" value="ECO:0007669"/>
    <property type="project" value="UniProtKB-EC"/>
</dbReference>
<evidence type="ECO:0000256" key="2">
    <source>
        <dbReference type="ARBA" id="ARBA00022679"/>
    </source>
</evidence>
<dbReference type="NCBIfam" id="TIGR03828">
    <property type="entry name" value="pfkB"/>
    <property type="match status" value="1"/>
</dbReference>
<dbReference type="PANTHER" id="PTHR46566">
    <property type="entry name" value="1-PHOSPHOFRUCTOKINASE-RELATED"/>
    <property type="match status" value="1"/>
</dbReference>
<dbReference type="GO" id="GO:0005988">
    <property type="term" value="P:lactose metabolic process"/>
    <property type="evidence" value="ECO:0007669"/>
    <property type="project" value="UniProtKB-KW"/>
</dbReference>
<dbReference type="Proteomes" id="UP000183028">
    <property type="component" value="Unassembled WGS sequence"/>
</dbReference>
<dbReference type="GO" id="GO:0044281">
    <property type="term" value="P:small molecule metabolic process"/>
    <property type="evidence" value="ECO:0007669"/>
    <property type="project" value="UniProtKB-ARBA"/>
</dbReference>
<keyword evidence="11" id="KW-1185">Reference proteome</keyword>
<evidence type="ECO:0000313" key="11">
    <source>
        <dbReference type="Proteomes" id="UP000183028"/>
    </source>
</evidence>
<dbReference type="GO" id="GO:2001059">
    <property type="term" value="P:D-tagatose 6-phosphate catabolic process"/>
    <property type="evidence" value="ECO:0007669"/>
    <property type="project" value="UniProtKB-UniPathway"/>
</dbReference>
<keyword evidence="7" id="KW-0423">Lactose metabolism</keyword>
<gene>
    <name evidence="10" type="ORF">SAMN04487834_100867</name>
</gene>
<comment type="catalytic activity">
    <reaction evidence="6 8">
        <text>beta-D-fructose 1-phosphate + ATP = beta-D-fructose 1,6-bisphosphate + ADP + H(+)</text>
        <dbReference type="Rhea" id="RHEA:14213"/>
        <dbReference type="ChEBI" id="CHEBI:15378"/>
        <dbReference type="ChEBI" id="CHEBI:30616"/>
        <dbReference type="ChEBI" id="CHEBI:32966"/>
        <dbReference type="ChEBI" id="CHEBI:138881"/>
        <dbReference type="ChEBI" id="CHEBI:456216"/>
        <dbReference type="EC" id="2.7.1.56"/>
    </reaction>
</comment>
<dbReference type="InterPro" id="IPR002173">
    <property type="entry name" value="Carboh/pur_kinase_PfkB_CS"/>
</dbReference>
<dbReference type="Gene3D" id="3.40.1190.20">
    <property type="match status" value="1"/>
</dbReference>
<accession>A0A1H6RE53</accession>
<dbReference type="GO" id="GO:0005524">
    <property type="term" value="F:ATP binding"/>
    <property type="evidence" value="ECO:0007669"/>
    <property type="project" value="UniProtKB-UniRule"/>
</dbReference>
<dbReference type="GO" id="GO:0005829">
    <property type="term" value="C:cytosol"/>
    <property type="evidence" value="ECO:0007669"/>
    <property type="project" value="TreeGrafter"/>
</dbReference>
<dbReference type="AlphaFoldDB" id="A0A1H6RE53"/>
<sequence length="304" mass="33052">MIYTVTFNPALDYVISVDHFQTGVVNRVNEEHIFVGGKGINVSFILKELGYSTKALGFTAGFTGEKVKAGVKEMGVDGDFIDVEEGMSRINVKLRSDEETEINGMGPKITESDLYKLFAKLDKMGKSDVLVLSGSIPSCVPNNIYETILEKLASKNIYAVVDATGQLLVNVLKYKPFLIKPNNFEIEDIFNVKLQGEEDIVKYAKKLQEMGARNVLVSLAGDGSLLVDENGETHRMGVCKGKVKNSVGAGDSMVAGFIAGYLKNGDYEEALELGTASGGATAFSDSLATKDFIYENLRNLRGNK</sequence>
<dbReference type="SUPFAM" id="SSF53613">
    <property type="entry name" value="Ribokinase-like"/>
    <property type="match status" value="1"/>
</dbReference>
<dbReference type="PANTHER" id="PTHR46566:SF1">
    <property type="entry name" value="1-PHOSPHOFRUCTOKINASE"/>
    <property type="match status" value="1"/>
</dbReference>
<keyword evidence="4 8" id="KW-0418">Kinase</keyword>
<evidence type="ECO:0000256" key="5">
    <source>
        <dbReference type="ARBA" id="ARBA00022840"/>
    </source>
</evidence>
<name>A0A1H6RE53_9FIRM</name>
<protein>
    <recommendedName>
        <fullName evidence="7">Tagatose-6-phosphate kinase</fullName>
        <ecNumber evidence="7">2.7.1.144</ecNumber>
    </recommendedName>
</protein>
<dbReference type="eggNOG" id="COG1105">
    <property type="taxonomic scope" value="Bacteria"/>
</dbReference>
<evidence type="ECO:0000313" key="10">
    <source>
        <dbReference type="EMBL" id="SEI54081.1"/>
    </source>
</evidence>
<dbReference type="EMBL" id="FNYK01000008">
    <property type="protein sequence ID" value="SEI54081.1"/>
    <property type="molecule type" value="Genomic_DNA"/>
</dbReference>
<dbReference type="FunFam" id="3.40.1190.20:FF:000001">
    <property type="entry name" value="Phosphofructokinase"/>
    <property type="match status" value="1"/>
</dbReference>
<reference evidence="11" key="1">
    <citation type="submission" date="2016-10" db="EMBL/GenBank/DDBJ databases">
        <authorList>
            <person name="Varghese N."/>
        </authorList>
    </citation>
    <scope>NUCLEOTIDE SEQUENCE [LARGE SCALE GENOMIC DNA]</scope>
    <source>
        <strain evidence="11">DSM 20406</strain>
    </source>
</reference>
<dbReference type="GO" id="GO:0016052">
    <property type="term" value="P:carbohydrate catabolic process"/>
    <property type="evidence" value="ECO:0007669"/>
    <property type="project" value="UniProtKB-ARBA"/>
</dbReference>
<evidence type="ECO:0000256" key="7">
    <source>
        <dbReference type="PIRNR" id="PIRNR000535"/>
    </source>
</evidence>
<comment type="similarity">
    <text evidence="7">Belongs to the carbohydrate kinase PfkB family. LacC subfamily.</text>
</comment>
<dbReference type="EC" id="2.7.1.144" evidence="7"/>
<dbReference type="GeneID" id="54119630"/>
<dbReference type="RefSeq" id="WP_033162228.1">
    <property type="nucleotide sequence ID" value="NZ_CACVPP010000035.1"/>
</dbReference>
<comment type="similarity">
    <text evidence="1">Belongs to the carbohydrate kinase pfkB family.</text>
</comment>
<keyword evidence="2 7" id="KW-0808">Transferase</keyword>